<reference evidence="9 11" key="1">
    <citation type="submission" date="2016-10" db="EMBL/GenBank/DDBJ databases">
        <authorList>
            <person name="Varghese N."/>
            <person name="Submissions S."/>
        </authorList>
    </citation>
    <scope>NUCLEOTIDE SEQUENCE [LARGE SCALE GENOMIC DNA]</scope>
    <source>
        <strain evidence="9 11">GMCC 1.11211</strain>
    </source>
</reference>
<accession>A0A1I2Y0F6</accession>
<evidence type="ECO:0000256" key="7">
    <source>
        <dbReference type="ARBA" id="ARBA00025649"/>
    </source>
</evidence>
<comment type="cofactor">
    <cofactor evidence="1">
        <name>FAD</name>
        <dbReference type="ChEBI" id="CHEBI:57692"/>
    </cofactor>
</comment>
<evidence type="ECO:0000256" key="5">
    <source>
        <dbReference type="ARBA" id="ARBA00022448"/>
    </source>
</evidence>
<dbReference type="Pfam" id="PF01012">
    <property type="entry name" value="ETF"/>
    <property type="match status" value="1"/>
</dbReference>
<evidence type="ECO:0000256" key="2">
    <source>
        <dbReference type="ARBA" id="ARBA00007557"/>
    </source>
</evidence>
<evidence type="ECO:0000313" key="12">
    <source>
        <dbReference type="Proteomes" id="UP000297963"/>
    </source>
</evidence>
<dbReference type="RefSeq" id="WP_092448054.1">
    <property type="nucleotide sequence ID" value="NZ_BKAC01000003.1"/>
</dbReference>
<dbReference type="EMBL" id="FOPW01000001">
    <property type="protein sequence ID" value="SFH18466.1"/>
    <property type="molecule type" value="Genomic_DNA"/>
</dbReference>
<evidence type="ECO:0000256" key="6">
    <source>
        <dbReference type="ARBA" id="ARBA00022982"/>
    </source>
</evidence>
<dbReference type="Proteomes" id="UP000199681">
    <property type="component" value="Unassembled WGS sequence"/>
</dbReference>
<proteinExistence type="inferred from homology"/>
<evidence type="ECO:0000313" key="9">
    <source>
        <dbReference type="EMBL" id="SFH18466.1"/>
    </source>
</evidence>
<dbReference type="GO" id="GO:0005829">
    <property type="term" value="C:cytosol"/>
    <property type="evidence" value="ECO:0007669"/>
    <property type="project" value="TreeGrafter"/>
</dbReference>
<dbReference type="GO" id="GO:0009055">
    <property type="term" value="F:electron transfer activity"/>
    <property type="evidence" value="ECO:0007669"/>
    <property type="project" value="InterPro"/>
</dbReference>
<evidence type="ECO:0000259" key="8">
    <source>
        <dbReference type="SMART" id="SM00893"/>
    </source>
</evidence>
<dbReference type="CDD" id="cd01714">
    <property type="entry name" value="ETF_beta"/>
    <property type="match status" value="1"/>
</dbReference>
<comment type="similarity">
    <text evidence="2">Belongs to the ETF beta-subunit/FixA family.</text>
</comment>
<evidence type="ECO:0000313" key="10">
    <source>
        <dbReference type="EMBL" id="TFB85204.1"/>
    </source>
</evidence>
<organism evidence="10 12">
    <name type="scientific">Cryobacterium levicorallinum</name>
    <dbReference type="NCBI Taxonomy" id="995038"/>
    <lineage>
        <taxon>Bacteria</taxon>
        <taxon>Bacillati</taxon>
        <taxon>Actinomycetota</taxon>
        <taxon>Actinomycetes</taxon>
        <taxon>Micrococcales</taxon>
        <taxon>Microbacteriaceae</taxon>
        <taxon>Cryobacterium</taxon>
    </lineage>
</organism>
<dbReference type="SMART" id="SM00893">
    <property type="entry name" value="ETF"/>
    <property type="match status" value="1"/>
</dbReference>
<sequence>MKIIVLVKQVPDTWGERSLDSATGALDRSAPDNIIDEISDRSLEVALRHKDETGAEIIVLTMGPASAAVALRHCLAMGADSAVHVLDDALAGADVTWTSSVLAAAITHAGFDMVIAGNESTDGRGGVIPAMVAEHLSVPHLTSLSEVHIAADVVNGSRETDYGTLTVTARLPAIVSVTEQSPDARFPSFKGLLKAKKKPLATLSLSDLSINPETSFRSTGRSTITTVTRRPARTAGIKIVDSGNAGVELAEFLAAGRFV</sequence>
<protein>
    <recommendedName>
        <fullName evidence="4">Electron transfer flavoprotein subunit beta</fullName>
    </recommendedName>
</protein>
<feature type="domain" description="Electron transfer flavoprotein alpha/beta-subunit N-terminal" evidence="8">
    <location>
        <begin position="23"/>
        <end position="212"/>
    </location>
</feature>
<dbReference type="Proteomes" id="UP000297963">
    <property type="component" value="Unassembled WGS sequence"/>
</dbReference>
<dbReference type="Gene3D" id="3.40.50.620">
    <property type="entry name" value="HUPs"/>
    <property type="match status" value="1"/>
</dbReference>
<dbReference type="PIRSF" id="PIRSF000090">
    <property type="entry name" value="Beta-ETF"/>
    <property type="match status" value="1"/>
</dbReference>
<name>A0A1I2Y0F6_9MICO</name>
<comment type="caution">
    <text evidence="10">The sequence shown here is derived from an EMBL/GenBank/DDBJ whole genome shotgun (WGS) entry which is preliminary data.</text>
</comment>
<evidence type="ECO:0000313" key="11">
    <source>
        <dbReference type="Proteomes" id="UP000199681"/>
    </source>
</evidence>
<dbReference type="PANTHER" id="PTHR21294">
    <property type="entry name" value="ELECTRON TRANSFER FLAVOPROTEIN BETA-SUBUNIT"/>
    <property type="match status" value="1"/>
</dbReference>
<dbReference type="PANTHER" id="PTHR21294:SF8">
    <property type="entry name" value="ELECTRON TRANSFER FLAVOPROTEIN SUBUNIT BETA"/>
    <property type="match status" value="1"/>
</dbReference>
<reference evidence="10 12" key="2">
    <citation type="submission" date="2019-03" db="EMBL/GenBank/DDBJ databases">
        <title>Genomics of glacier-inhabiting Cryobacterium strains.</title>
        <authorList>
            <person name="Liu Q."/>
            <person name="Xin Y.-H."/>
        </authorList>
    </citation>
    <scope>NUCLEOTIDE SEQUENCE [LARGE SCALE GENOMIC DNA]</scope>
    <source>
        <strain evidence="10 12">Hh34</strain>
    </source>
</reference>
<dbReference type="InterPro" id="IPR014730">
    <property type="entry name" value="ETF_a/b_N"/>
</dbReference>
<comment type="function">
    <text evidence="7">The electron transfer flavoprotein serves as a specific electron acceptor for other dehydrogenases. It transfers the electrons to the main respiratory chain via ETF-ubiquinone oxidoreductase (ETF dehydrogenase).</text>
</comment>
<comment type="subunit">
    <text evidence="3">Heterodimer of an alpha and a beta subunit.</text>
</comment>
<keyword evidence="5" id="KW-0813">Transport</keyword>
<dbReference type="InterPro" id="IPR033948">
    <property type="entry name" value="ETF_beta_N"/>
</dbReference>
<gene>
    <name evidence="10" type="ORF">E3O11_08470</name>
    <name evidence="9" type="ORF">SAMN05216274_101239</name>
</gene>
<keyword evidence="11" id="KW-1185">Reference proteome</keyword>
<evidence type="ECO:0000256" key="1">
    <source>
        <dbReference type="ARBA" id="ARBA00001974"/>
    </source>
</evidence>
<dbReference type="EMBL" id="SOFE01000014">
    <property type="protein sequence ID" value="TFB85204.1"/>
    <property type="molecule type" value="Genomic_DNA"/>
</dbReference>
<dbReference type="STRING" id="995038.SAMN05216274_101239"/>
<dbReference type="AlphaFoldDB" id="A0A1I2Y0F6"/>
<evidence type="ECO:0000256" key="4">
    <source>
        <dbReference type="ARBA" id="ARBA00016797"/>
    </source>
</evidence>
<evidence type="ECO:0000256" key="3">
    <source>
        <dbReference type="ARBA" id="ARBA00011355"/>
    </source>
</evidence>
<dbReference type="InterPro" id="IPR014729">
    <property type="entry name" value="Rossmann-like_a/b/a_fold"/>
</dbReference>
<dbReference type="InterPro" id="IPR012255">
    <property type="entry name" value="ETF_b"/>
</dbReference>
<keyword evidence="6" id="KW-0249">Electron transport</keyword>
<dbReference type="SUPFAM" id="SSF52402">
    <property type="entry name" value="Adenine nucleotide alpha hydrolases-like"/>
    <property type="match status" value="1"/>
</dbReference>